<feature type="region of interest" description="Disordered" evidence="1">
    <location>
        <begin position="1"/>
        <end position="27"/>
    </location>
</feature>
<organism evidence="2 3">
    <name type="scientific">Marchantia polymorpha subsp. ruderalis</name>
    <dbReference type="NCBI Taxonomy" id="1480154"/>
    <lineage>
        <taxon>Eukaryota</taxon>
        <taxon>Viridiplantae</taxon>
        <taxon>Streptophyta</taxon>
        <taxon>Embryophyta</taxon>
        <taxon>Marchantiophyta</taxon>
        <taxon>Marchantiopsida</taxon>
        <taxon>Marchantiidae</taxon>
        <taxon>Marchantiales</taxon>
        <taxon>Marchantiaceae</taxon>
        <taxon>Marchantia</taxon>
    </lineage>
</organism>
<dbReference type="EMBL" id="LVLJ01002763">
    <property type="protein sequence ID" value="OAE23821.1"/>
    <property type="molecule type" value="Genomic_DNA"/>
</dbReference>
<feature type="compositionally biased region" description="Low complexity" evidence="1">
    <location>
        <begin position="50"/>
        <end position="63"/>
    </location>
</feature>
<gene>
    <name evidence="2" type="ORF">AXG93_369s1150</name>
</gene>
<protein>
    <submittedName>
        <fullName evidence="2">Uncharacterized protein</fullName>
    </submittedName>
</protein>
<feature type="region of interest" description="Disordered" evidence="1">
    <location>
        <begin position="42"/>
        <end position="63"/>
    </location>
</feature>
<accession>A0A176VTW9</accession>
<keyword evidence="3" id="KW-1185">Reference proteome</keyword>
<evidence type="ECO:0000313" key="2">
    <source>
        <dbReference type="EMBL" id="OAE23821.1"/>
    </source>
</evidence>
<dbReference type="Proteomes" id="UP000077202">
    <property type="component" value="Unassembled WGS sequence"/>
</dbReference>
<comment type="caution">
    <text evidence="2">The sequence shown here is derived from an EMBL/GenBank/DDBJ whole genome shotgun (WGS) entry which is preliminary data.</text>
</comment>
<reference evidence="2" key="1">
    <citation type="submission" date="2016-03" db="EMBL/GenBank/DDBJ databases">
        <title>Mechanisms controlling the formation of the plant cell surface in tip-growing cells are functionally conserved among land plants.</title>
        <authorList>
            <person name="Honkanen S."/>
            <person name="Jones V.A."/>
            <person name="Morieri G."/>
            <person name="Champion C."/>
            <person name="Hetherington A.J."/>
            <person name="Kelly S."/>
            <person name="Saint-Marcoux D."/>
            <person name="Proust H."/>
            <person name="Prescott H."/>
            <person name="Dolan L."/>
        </authorList>
    </citation>
    <scope>NUCLEOTIDE SEQUENCE [LARGE SCALE GENOMIC DNA]</scope>
    <source>
        <tissue evidence="2">Whole gametophyte</tissue>
    </source>
</reference>
<name>A0A176VTW9_MARPO</name>
<evidence type="ECO:0000256" key="1">
    <source>
        <dbReference type="SAM" id="MobiDB-lite"/>
    </source>
</evidence>
<dbReference type="AlphaFoldDB" id="A0A176VTW9"/>
<proteinExistence type="predicted"/>
<sequence length="340" mass="36502">MSSSPGGDQIHQFHRNSSTRGTKSVALRPTYSLELTESLAALENAKQTRPQQQQQQQLPQAPASKGLLTPCRLFAARGVVGRRDEEGRIARHSHQVVYISSSSHYVYTTAAAAAAARVCHAHAHAHALALPLPLSWVNPSSSPSQPASQPGAAAARIMDDAPARSSLVGALEDLEDWEDFLHSEMTCELQSCRKFFPVRRLPHTTTRPPSLANLAATVIRGDRDFPGSAFSSIAVQTIRKAGRPSETCHLGQFGAMSSSSGSFGRRSAIPLVLSVHACGSMTSPAQPSPARACCAHWIEFQSRWSMARPPPPSSTDLLAVSQSIATNPQAYAMGRMHGTR</sequence>
<evidence type="ECO:0000313" key="3">
    <source>
        <dbReference type="Proteomes" id="UP000077202"/>
    </source>
</evidence>